<reference evidence="3" key="1">
    <citation type="journal article" date="2020" name="Stud. Mycol.">
        <title>101 Dothideomycetes genomes: a test case for predicting lifestyles and emergence of pathogens.</title>
        <authorList>
            <person name="Haridas S."/>
            <person name="Albert R."/>
            <person name="Binder M."/>
            <person name="Bloem J."/>
            <person name="Labutti K."/>
            <person name="Salamov A."/>
            <person name="Andreopoulos B."/>
            <person name="Baker S."/>
            <person name="Barry K."/>
            <person name="Bills G."/>
            <person name="Bluhm B."/>
            <person name="Cannon C."/>
            <person name="Castanera R."/>
            <person name="Culley D."/>
            <person name="Daum C."/>
            <person name="Ezra D."/>
            <person name="Gonzalez J."/>
            <person name="Henrissat B."/>
            <person name="Kuo A."/>
            <person name="Liang C."/>
            <person name="Lipzen A."/>
            <person name="Lutzoni F."/>
            <person name="Magnuson J."/>
            <person name="Mondo S."/>
            <person name="Nolan M."/>
            <person name="Ohm R."/>
            <person name="Pangilinan J."/>
            <person name="Park H.-J."/>
            <person name="Ramirez L."/>
            <person name="Alfaro M."/>
            <person name="Sun H."/>
            <person name="Tritt A."/>
            <person name="Yoshinaga Y."/>
            <person name="Zwiers L.-H."/>
            <person name="Turgeon B."/>
            <person name="Goodwin S."/>
            <person name="Spatafora J."/>
            <person name="Crous P."/>
            <person name="Grigoriev I."/>
        </authorList>
    </citation>
    <scope>NUCLEOTIDE SEQUENCE</scope>
    <source>
        <strain evidence="3">Tuck. ex Michener</strain>
    </source>
</reference>
<accession>A0A6A6HKS7</accession>
<feature type="region of interest" description="Disordered" evidence="2">
    <location>
        <begin position="455"/>
        <end position="489"/>
    </location>
</feature>
<feature type="region of interest" description="Disordered" evidence="2">
    <location>
        <begin position="1"/>
        <end position="46"/>
    </location>
</feature>
<dbReference type="AlphaFoldDB" id="A0A6A6HKS7"/>
<evidence type="ECO:0000313" key="3">
    <source>
        <dbReference type="EMBL" id="KAF2238744.1"/>
    </source>
</evidence>
<keyword evidence="1" id="KW-0175">Coiled coil</keyword>
<feature type="compositionally biased region" description="Basic and acidic residues" evidence="2">
    <location>
        <begin position="378"/>
        <end position="401"/>
    </location>
</feature>
<proteinExistence type="predicted"/>
<evidence type="ECO:0000313" key="4">
    <source>
        <dbReference type="Proteomes" id="UP000800092"/>
    </source>
</evidence>
<feature type="region of interest" description="Disordered" evidence="2">
    <location>
        <begin position="378"/>
        <end position="407"/>
    </location>
</feature>
<feature type="coiled-coil region" evidence="1">
    <location>
        <begin position="298"/>
        <end position="346"/>
    </location>
</feature>
<name>A0A6A6HKS7_VIRVR</name>
<protein>
    <submittedName>
        <fullName evidence="3">Uncharacterized protein</fullName>
    </submittedName>
</protein>
<evidence type="ECO:0000256" key="2">
    <source>
        <dbReference type="SAM" id="MobiDB-lite"/>
    </source>
</evidence>
<evidence type="ECO:0000256" key="1">
    <source>
        <dbReference type="SAM" id="Coils"/>
    </source>
</evidence>
<feature type="compositionally biased region" description="Low complexity" evidence="2">
    <location>
        <begin position="16"/>
        <end position="30"/>
    </location>
</feature>
<dbReference type="EMBL" id="ML991775">
    <property type="protein sequence ID" value="KAF2238744.1"/>
    <property type="molecule type" value="Genomic_DNA"/>
</dbReference>
<sequence>MVYHDTDPPPRAAIGSPTRRSSASPARQSPYPNSIDKISDPDVQYPPGFDLNGFKDIILPPASALTSRATAYSAHPQFDSDEDGEEDVAALTSNNTFLERCRNTALSSVTLTQNSRVTLQASAKSISSLVSTWGNRQETQAQETTNKQSEAKYKRNTTFGDLFAGSSAPINIGIIPSPDKEKAGMDWISNKSPSRPTTNRTSTTLSSTSTSKFSWFGTKAFNPAPTPIPSTTSLPITNTSNSDATDTDTLLTLTPTSALFPHGPTNPLDPSSYNALLHNATATITRLQSGYRTKCNDAALARAEVSAQTDEAEEAETRARHLKRQLDDMAARVAEQEEAMRELAEQLAWERLVRREEEEVRRRSVMLVRDKSQQFEATVEREREMEREMEREREGSRREGVSHGTSVCDSGFESDADAESMVDSVFSRPGNEVGSPMVGTPLSTLNEWESDDVDTTGFGEVNRSKTTRPPSRASLGQRSAGLGLTGKRKSGMNLEDYMERRLSGPSVSSCSNCNGGSQTNAWTLVSELRIENRGLNGRVSELERTMEGCLDLVAGFG</sequence>
<organism evidence="3 4">
    <name type="scientific">Viridothelium virens</name>
    <name type="common">Speckled blister lichen</name>
    <name type="synonym">Trypethelium virens</name>
    <dbReference type="NCBI Taxonomy" id="1048519"/>
    <lineage>
        <taxon>Eukaryota</taxon>
        <taxon>Fungi</taxon>
        <taxon>Dikarya</taxon>
        <taxon>Ascomycota</taxon>
        <taxon>Pezizomycotina</taxon>
        <taxon>Dothideomycetes</taxon>
        <taxon>Dothideomycetes incertae sedis</taxon>
        <taxon>Trypetheliales</taxon>
        <taxon>Trypetheliaceae</taxon>
        <taxon>Viridothelium</taxon>
    </lineage>
</organism>
<gene>
    <name evidence="3" type="ORF">EV356DRAFT_506115</name>
</gene>
<keyword evidence="4" id="KW-1185">Reference proteome</keyword>
<dbReference type="OrthoDB" id="5377009at2759"/>
<dbReference type="Proteomes" id="UP000800092">
    <property type="component" value="Unassembled WGS sequence"/>
</dbReference>